<dbReference type="GO" id="GO:0005524">
    <property type="term" value="F:ATP binding"/>
    <property type="evidence" value="ECO:0007669"/>
    <property type="project" value="InterPro"/>
</dbReference>
<dbReference type="Gene3D" id="3.30.450.90">
    <property type="match status" value="1"/>
</dbReference>
<dbReference type="HOGENOM" id="CLU_013446_4_0_4"/>
<dbReference type="AlphaFoldDB" id="G8QPF9"/>
<dbReference type="PANTHER" id="PTHR30486:SF12">
    <property type="entry name" value="TYPE IV PILUS ATPASE PILU"/>
    <property type="match status" value="1"/>
</dbReference>
<feature type="region of interest" description="Disordered" evidence="2">
    <location>
        <begin position="367"/>
        <end position="393"/>
    </location>
</feature>
<protein>
    <submittedName>
        <fullName evidence="4">Pilus retraction protein PilT</fullName>
    </submittedName>
</protein>
<evidence type="ECO:0000313" key="5">
    <source>
        <dbReference type="Proteomes" id="UP000005633"/>
    </source>
</evidence>
<dbReference type="SUPFAM" id="SSF52540">
    <property type="entry name" value="P-loop containing nucleoside triphosphate hydrolases"/>
    <property type="match status" value="1"/>
</dbReference>
<dbReference type="Gene3D" id="3.40.50.300">
    <property type="entry name" value="P-loop containing nucleotide triphosphate hydrolases"/>
    <property type="match status" value="1"/>
</dbReference>
<dbReference type="PANTHER" id="PTHR30486">
    <property type="entry name" value="TWITCHING MOTILITY PROTEIN PILT"/>
    <property type="match status" value="1"/>
</dbReference>
<dbReference type="InterPro" id="IPR006321">
    <property type="entry name" value="PilT/PilU"/>
</dbReference>
<dbReference type="EMBL" id="CP003153">
    <property type="protein sequence ID" value="AEV27060.1"/>
    <property type="molecule type" value="Genomic_DNA"/>
</dbReference>
<dbReference type="Pfam" id="PF00437">
    <property type="entry name" value="T2SSE"/>
    <property type="match status" value="1"/>
</dbReference>
<dbReference type="eggNOG" id="COG5008">
    <property type="taxonomic scope" value="Bacteria"/>
</dbReference>
<evidence type="ECO:0000256" key="1">
    <source>
        <dbReference type="ARBA" id="ARBA00006611"/>
    </source>
</evidence>
<reference evidence="4 5" key="1">
    <citation type="journal article" date="2012" name="J. Bacteriol.">
        <title>Complete genome sequence of the anaerobic perchlorate-reducing bacterium Azospira suillum strain PS.</title>
        <authorList>
            <person name="Byrne-Bailey K.G."/>
            <person name="Coates J.D."/>
        </authorList>
    </citation>
    <scope>NUCLEOTIDE SEQUENCE [LARGE SCALE GENOMIC DNA]</scope>
    <source>
        <strain evidence="5">ATCC BAA-33 / DSM 13638 / PS</strain>
    </source>
</reference>
<dbReference type="GO" id="GO:0016887">
    <property type="term" value="F:ATP hydrolysis activity"/>
    <property type="evidence" value="ECO:0007669"/>
    <property type="project" value="InterPro"/>
</dbReference>
<dbReference type="RefSeq" id="WP_014237741.1">
    <property type="nucleotide sequence ID" value="NC_016616.1"/>
</dbReference>
<organism evidence="4 5">
    <name type="scientific">Azospira oryzae (strain ATCC BAA-33 / DSM 13638 / PS)</name>
    <name type="common">Dechlorosoma suillum</name>
    <dbReference type="NCBI Taxonomy" id="640081"/>
    <lineage>
        <taxon>Bacteria</taxon>
        <taxon>Pseudomonadati</taxon>
        <taxon>Pseudomonadota</taxon>
        <taxon>Betaproteobacteria</taxon>
        <taxon>Rhodocyclales</taxon>
        <taxon>Rhodocyclaceae</taxon>
        <taxon>Azospira</taxon>
    </lineage>
</organism>
<dbReference type="KEGG" id="dsu:Dsui_2710"/>
<evidence type="ECO:0000256" key="2">
    <source>
        <dbReference type="SAM" id="MobiDB-lite"/>
    </source>
</evidence>
<dbReference type="InterPro" id="IPR001482">
    <property type="entry name" value="T2SS/T4SS_dom"/>
</dbReference>
<dbReference type="OrthoDB" id="5790493at2"/>
<dbReference type="Proteomes" id="UP000005633">
    <property type="component" value="Chromosome"/>
</dbReference>
<dbReference type="PROSITE" id="PS00662">
    <property type="entry name" value="T2SP_E"/>
    <property type="match status" value="1"/>
</dbReference>
<evidence type="ECO:0000313" key="4">
    <source>
        <dbReference type="EMBL" id="AEV27060.1"/>
    </source>
</evidence>
<dbReference type="STRING" id="640081.Dsui_2710"/>
<dbReference type="InterPro" id="IPR027417">
    <property type="entry name" value="P-loop_NTPase"/>
</dbReference>
<dbReference type="InterPro" id="IPR050921">
    <property type="entry name" value="T4SS_GSP_E_ATPase"/>
</dbReference>
<gene>
    <name evidence="4" type="ordered locus">Dsui_2710</name>
</gene>
<accession>G8QPF9</accession>
<feature type="domain" description="Bacterial type II secretion system protein E" evidence="3">
    <location>
        <begin position="193"/>
        <end position="207"/>
    </location>
</feature>
<dbReference type="NCBIfam" id="TIGR01420">
    <property type="entry name" value="pilT_fam"/>
    <property type="match status" value="1"/>
</dbReference>
<proteinExistence type="inferred from homology"/>
<dbReference type="CDD" id="cd01131">
    <property type="entry name" value="PilT"/>
    <property type="match status" value="1"/>
</dbReference>
<name>G8QPF9_AZOOP</name>
<sequence>MILDKLFQLMAEKQASDIFISAGAPIHIKIQGNTIPVNQQMMDPAMIDKIAEELLNAEQLATFGQTMEMNLSFGMSGVGNFRVNLFRQRGSTSIVIRYILGNIPALDSLGLPPVLSELIMEKRGLILIVGSTGSGKSTTIASMLDHRNANRSGHILTVEDPIEFLFKHKKSIVNQREIGMDTADWDNALKNAMRQAPDCILIGEIRDKQTMSAALAYAQTGHLCLATLHANNSYHALNRIINFFPLENRSALNLDLSVSLKAIISQRLLKKPDGKRIPTAEILLNTRHIQELIERGEINAIKEAMEQSLAPGSQTFEQDLFRLYKTNVITLEEALGTSDSPTNLSWLINNSEFGNSGTATIEEAPAEPSIDPHVTNPTGGASFKEFTLSMSDE</sequence>
<comment type="similarity">
    <text evidence="1">Belongs to the GSP E family.</text>
</comment>
<evidence type="ECO:0000259" key="3">
    <source>
        <dbReference type="PROSITE" id="PS00662"/>
    </source>
</evidence>